<evidence type="ECO:0000256" key="2">
    <source>
        <dbReference type="ARBA" id="ARBA00022692"/>
    </source>
</evidence>
<dbReference type="eggNOG" id="KOG2417">
    <property type="taxonomic scope" value="Eukaryota"/>
</dbReference>
<dbReference type="AlphaFoldDB" id="A0A1C1CRK4"/>
<evidence type="ECO:0000256" key="6">
    <source>
        <dbReference type="SAM" id="Phobius"/>
    </source>
</evidence>
<dbReference type="InterPro" id="IPR025969">
    <property type="entry name" value="ABA_GPCR_dom"/>
</dbReference>
<dbReference type="OrthoDB" id="264392at2759"/>
<dbReference type="InterPro" id="IPR022535">
    <property type="entry name" value="Golgi_pH-regulator_cons_dom"/>
</dbReference>
<feature type="transmembrane region" description="Helical" evidence="6">
    <location>
        <begin position="437"/>
        <end position="459"/>
    </location>
</feature>
<comment type="subcellular location">
    <subcellularLocation>
        <location evidence="1">Membrane</location>
        <topology evidence="1">Multi-pass membrane protein</topology>
    </subcellularLocation>
</comment>
<feature type="transmembrane region" description="Helical" evidence="6">
    <location>
        <begin position="221"/>
        <end position="242"/>
    </location>
</feature>
<feature type="transmembrane region" description="Helical" evidence="6">
    <location>
        <begin position="27"/>
        <end position="46"/>
    </location>
</feature>
<evidence type="ECO:0000256" key="1">
    <source>
        <dbReference type="ARBA" id="ARBA00004141"/>
    </source>
</evidence>
<feature type="domain" description="Abscisic acid G-protein coupled receptor-like" evidence="7">
    <location>
        <begin position="349"/>
        <end position="541"/>
    </location>
</feature>
<feature type="transmembrane region" description="Helical" evidence="6">
    <location>
        <begin position="128"/>
        <end position="150"/>
    </location>
</feature>
<gene>
    <name evidence="9" type="ORF">CLCR_08350</name>
</gene>
<evidence type="ECO:0000256" key="5">
    <source>
        <dbReference type="SAM" id="MobiDB-lite"/>
    </source>
</evidence>
<dbReference type="VEuPathDB" id="FungiDB:CLCR_08350"/>
<protein>
    <submittedName>
        <fullName evidence="9">G protein-coupled receptor</fullName>
    </submittedName>
</protein>
<feature type="transmembrane region" description="Helical" evidence="6">
    <location>
        <begin position="521"/>
        <end position="540"/>
    </location>
</feature>
<accession>A0A1C1CRK4</accession>
<feature type="transmembrane region" description="Helical" evidence="6">
    <location>
        <begin position="171"/>
        <end position="191"/>
    </location>
</feature>
<feature type="transmembrane region" description="Helical" evidence="6">
    <location>
        <begin position="471"/>
        <end position="492"/>
    </location>
</feature>
<organism evidence="9 10">
    <name type="scientific">Cladophialophora carrionii</name>
    <dbReference type="NCBI Taxonomy" id="86049"/>
    <lineage>
        <taxon>Eukaryota</taxon>
        <taxon>Fungi</taxon>
        <taxon>Dikarya</taxon>
        <taxon>Ascomycota</taxon>
        <taxon>Pezizomycotina</taxon>
        <taxon>Eurotiomycetes</taxon>
        <taxon>Chaetothyriomycetidae</taxon>
        <taxon>Chaetothyriales</taxon>
        <taxon>Herpotrichiellaceae</taxon>
        <taxon>Cladophialophora</taxon>
    </lineage>
</organism>
<reference evidence="10" key="1">
    <citation type="submission" date="2015-07" db="EMBL/GenBank/DDBJ databases">
        <authorList>
            <person name="Teixeira M.M."/>
            <person name="Souza R.C."/>
            <person name="Almeida L.G."/>
            <person name="Vicente V.A."/>
            <person name="de Hoog S."/>
            <person name="Bocca A.L."/>
            <person name="de Almeida S.R."/>
            <person name="Vasconcelos A.T."/>
            <person name="Felipe M.S."/>
        </authorList>
    </citation>
    <scope>NUCLEOTIDE SEQUENCE [LARGE SCALE GENOMIC DNA]</scope>
    <source>
        <strain evidence="10">KSF</strain>
    </source>
</reference>
<dbReference type="VEuPathDB" id="FungiDB:G647_06939"/>
<keyword evidence="10" id="KW-1185">Reference proteome</keyword>
<proteinExistence type="predicted"/>
<evidence type="ECO:0000313" key="9">
    <source>
        <dbReference type="EMBL" id="OCT51129.1"/>
    </source>
</evidence>
<dbReference type="Pfam" id="PF12537">
    <property type="entry name" value="GPHR_N"/>
    <property type="match status" value="1"/>
</dbReference>
<comment type="caution">
    <text evidence="9">The sequence shown here is derived from an EMBL/GenBank/DDBJ whole genome shotgun (WGS) entry which is preliminary data.</text>
</comment>
<keyword evidence="9" id="KW-0675">Receptor</keyword>
<feature type="compositionally biased region" description="Polar residues" evidence="5">
    <location>
        <begin position="57"/>
        <end position="68"/>
    </location>
</feature>
<sequence>MLPTYADDGCDECTPASMHPGRFTSKAAFSTLPFVATFAVLTIVAYRKVYPLLSQTSPASKSQDAPSGSGSGKGLPRPATAAPEPATQQLARRVAAITFASTIALSAVLTELLLCEISNSFNPTARSIALQITVVSLLGLLVVAIPLLGISSVVAKSGYKFRGEKKRSRAHLAWVLELAGYAAFLFGFWAIGALLPDAPTLTITESITRQSGLFQACLDRLGITGVSLMALLSGFASVSAIWQSFGPKARIVADTDITRKQAGLDATMDMLLEKKERLRMMESMSPATQSHHSPIQSFWSRTVGAVRKNTYDQQKDVLEMEASGLETMASSLETSLSILRARRVNQLKATTPTGRLSLAFSHIFACYCVYRICTTTINIIRRTLLSSSASTLSPSTSTTTTTTTTSDTDPVTYTIALFARHVYPSLDQASWAQQISFLLSGAMLLASFTAVTQTFHLFARFMPSVLHATKTNFALLISQISGMYVISSALMLRGMMPKEVGSVINTALGAGLLEPAWVQRWFDGFFMLAVVATAVGLYLGRHVSGAATWEDDAGWDLAMELGKES</sequence>
<evidence type="ECO:0000256" key="4">
    <source>
        <dbReference type="ARBA" id="ARBA00023136"/>
    </source>
</evidence>
<evidence type="ECO:0000259" key="8">
    <source>
        <dbReference type="Pfam" id="PF12537"/>
    </source>
</evidence>
<keyword evidence="3 6" id="KW-1133">Transmembrane helix</keyword>
<evidence type="ECO:0000313" key="10">
    <source>
        <dbReference type="Proteomes" id="UP000094526"/>
    </source>
</evidence>
<evidence type="ECO:0000256" key="3">
    <source>
        <dbReference type="ARBA" id="ARBA00022989"/>
    </source>
</evidence>
<evidence type="ECO:0000259" key="7">
    <source>
        <dbReference type="Pfam" id="PF12430"/>
    </source>
</evidence>
<dbReference type="Pfam" id="PF12430">
    <property type="entry name" value="ABA_GPCR"/>
    <property type="match status" value="1"/>
</dbReference>
<feature type="region of interest" description="Disordered" evidence="5">
    <location>
        <begin position="57"/>
        <end position="83"/>
    </location>
</feature>
<keyword evidence="4 6" id="KW-0472">Membrane</keyword>
<dbReference type="Proteomes" id="UP000094526">
    <property type="component" value="Unassembled WGS sequence"/>
</dbReference>
<dbReference type="EMBL" id="LGRB01000009">
    <property type="protein sequence ID" value="OCT51129.1"/>
    <property type="molecule type" value="Genomic_DNA"/>
</dbReference>
<feature type="domain" description="Golgi pH regulator conserved" evidence="8">
    <location>
        <begin position="212"/>
        <end position="278"/>
    </location>
</feature>
<dbReference type="InterPro" id="IPR015672">
    <property type="entry name" value="GPHR/GTG"/>
</dbReference>
<feature type="transmembrane region" description="Helical" evidence="6">
    <location>
        <begin position="94"/>
        <end position="113"/>
    </location>
</feature>
<dbReference type="GO" id="GO:0016020">
    <property type="term" value="C:membrane"/>
    <property type="evidence" value="ECO:0007669"/>
    <property type="project" value="UniProtKB-SubCell"/>
</dbReference>
<dbReference type="PANTHER" id="PTHR15948">
    <property type="entry name" value="G-PROTEIN COUPLED RECEPTOR 89-RELATED"/>
    <property type="match status" value="1"/>
</dbReference>
<keyword evidence="2 6" id="KW-0812">Transmembrane</keyword>
<dbReference type="STRING" id="86049.A0A1C1CRK4"/>
<name>A0A1C1CRK4_9EURO</name>
<dbReference type="PANTHER" id="PTHR15948:SF0">
    <property type="entry name" value="GOLGI PH REGULATOR A-RELATED"/>
    <property type="match status" value="1"/>
</dbReference>